<keyword evidence="7" id="KW-1185">Reference proteome</keyword>
<keyword evidence="3 5" id="KW-1133">Transmembrane helix</keyword>
<organism evidence="6 7">
    <name type="scientific">Euhalothece natronophila Z-M001</name>
    <dbReference type="NCBI Taxonomy" id="522448"/>
    <lineage>
        <taxon>Bacteria</taxon>
        <taxon>Bacillati</taxon>
        <taxon>Cyanobacteriota</taxon>
        <taxon>Cyanophyceae</taxon>
        <taxon>Oscillatoriophycideae</taxon>
        <taxon>Chroococcales</taxon>
        <taxon>Halothecacae</taxon>
        <taxon>Halothece cluster</taxon>
        <taxon>Euhalothece</taxon>
    </lineage>
</organism>
<dbReference type="OrthoDB" id="468294at2"/>
<keyword evidence="4 5" id="KW-0472">Membrane</keyword>
<dbReference type="PANTHER" id="PTHR12668:SF43">
    <property type="entry name" value="TRANSMEMBRANE PROTEIN 14 HOMOLOG"/>
    <property type="match status" value="1"/>
</dbReference>
<evidence type="ECO:0000256" key="4">
    <source>
        <dbReference type="ARBA" id="ARBA00023136"/>
    </source>
</evidence>
<dbReference type="AlphaFoldDB" id="A0A5B8NLR5"/>
<name>A0A5B8NLR5_9CHRO</name>
<evidence type="ECO:0000313" key="6">
    <source>
        <dbReference type="EMBL" id="QDZ40243.1"/>
    </source>
</evidence>
<feature type="transmembrane region" description="Helical" evidence="5">
    <location>
        <begin position="83"/>
        <end position="102"/>
    </location>
</feature>
<comment type="subcellular location">
    <subcellularLocation>
        <location evidence="1">Membrane</location>
    </subcellularLocation>
</comment>
<dbReference type="GO" id="GO:0016020">
    <property type="term" value="C:membrane"/>
    <property type="evidence" value="ECO:0007669"/>
    <property type="project" value="UniProtKB-SubCell"/>
</dbReference>
<dbReference type="Gene3D" id="1.10.10.1740">
    <property type="entry name" value="Transmembrane protein 14-like"/>
    <property type="match status" value="1"/>
</dbReference>
<dbReference type="InterPro" id="IPR044890">
    <property type="entry name" value="TMEM14_sf"/>
</dbReference>
<sequence>MNVANIAVIVYGVLAIVGGVMGYKSAGSKVSLISGSISGVILLLAGIASLLEQDWGLILGSIVSAVLIIVFLSRLWKTRKFMPAGLMIIAGAVVLVLTVPAVI</sequence>
<protein>
    <recommendedName>
        <fullName evidence="8">Small integral membrane protein</fullName>
    </recommendedName>
</protein>
<proteinExistence type="predicted"/>
<evidence type="ECO:0000256" key="1">
    <source>
        <dbReference type="ARBA" id="ARBA00004370"/>
    </source>
</evidence>
<dbReference type="Pfam" id="PF03647">
    <property type="entry name" value="Tmemb_14"/>
    <property type="match status" value="1"/>
</dbReference>
<dbReference type="RefSeq" id="WP_146295926.1">
    <property type="nucleotide sequence ID" value="NZ_CP042326.1"/>
</dbReference>
<evidence type="ECO:0000256" key="2">
    <source>
        <dbReference type="ARBA" id="ARBA00022692"/>
    </source>
</evidence>
<dbReference type="InterPro" id="IPR005349">
    <property type="entry name" value="TMEM14"/>
</dbReference>
<evidence type="ECO:0000256" key="5">
    <source>
        <dbReference type="SAM" id="Phobius"/>
    </source>
</evidence>
<gene>
    <name evidence="6" type="ORF">FRE64_09945</name>
</gene>
<dbReference type="EMBL" id="CP042326">
    <property type="protein sequence ID" value="QDZ40243.1"/>
    <property type="molecule type" value="Genomic_DNA"/>
</dbReference>
<dbReference type="Proteomes" id="UP000318453">
    <property type="component" value="Chromosome"/>
</dbReference>
<keyword evidence="2 5" id="KW-0812">Transmembrane</keyword>
<dbReference type="PANTHER" id="PTHR12668">
    <property type="entry name" value="TRANSMEMBRANE PROTEIN 14, 15"/>
    <property type="match status" value="1"/>
</dbReference>
<feature type="transmembrane region" description="Helical" evidence="5">
    <location>
        <begin position="30"/>
        <end position="51"/>
    </location>
</feature>
<feature type="transmembrane region" description="Helical" evidence="5">
    <location>
        <begin position="6"/>
        <end position="23"/>
    </location>
</feature>
<dbReference type="GO" id="GO:0015245">
    <property type="term" value="F:fatty acid transmembrane transporter activity"/>
    <property type="evidence" value="ECO:0007669"/>
    <property type="project" value="TreeGrafter"/>
</dbReference>
<reference evidence="6" key="1">
    <citation type="submission" date="2019-08" db="EMBL/GenBank/DDBJ databases">
        <title>Carotenoids and Carotenoid Binding Proteins in the Halophilic Cyanobacterium Euhalothece sp. ZM00.</title>
        <authorList>
            <person name="Cho S.M."/>
            <person name="Song J.Y."/>
            <person name="Park Y.-I."/>
        </authorList>
    </citation>
    <scope>NUCLEOTIDE SEQUENCE [LARGE SCALE GENOMIC DNA]</scope>
    <source>
        <strain evidence="6">Z-M001</strain>
    </source>
</reference>
<feature type="transmembrane region" description="Helical" evidence="5">
    <location>
        <begin position="57"/>
        <end position="76"/>
    </location>
</feature>
<accession>A0A5B8NLR5</accession>
<dbReference type="KEGG" id="enn:FRE64_09945"/>
<evidence type="ECO:0000256" key="3">
    <source>
        <dbReference type="ARBA" id="ARBA00022989"/>
    </source>
</evidence>
<evidence type="ECO:0008006" key="8">
    <source>
        <dbReference type="Google" id="ProtNLM"/>
    </source>
</evidence>
<evidence type="ECO:0000313" key="7">
    <source>
        <dbReference type="Proteomes" id="UP000318453"/>
    </source>
</evidence>